<protein>
    <submittedName>
        <fullName evidence="1">Uncharacterized protein</fullName>
    </submittedName>
</protein>
<comment type="caution">
    <text evidence="1">The sequence shown here is derived from an EMBL/GenBank/DDBJ whole genome shotgun (WGS) entry which is preliminary data.</text>
</comment>
<accession>A0A0Q1BI19</accession>
<dbReference type="AlphaFoldDB" id="A0A0Q1BI19"/>
<organism evidence="1 2">
    <name type="scientific">Flagellimonas eckloniae</name>
    <dbReference type="NCBI Taxonomy" id="346185"/>
    <lineage>
        <taxon>Bacteria</taxon>
        <taxon>Pseudomonadati</taxon>
        <taxon>Bacteroidota</taxon>
        <taxon>Flavobacteriia</taxon>
        <taxon>Flavobacteriales</taxon>
        <taxon>Flavobacteriaceae</taxon>
        <taxon>Flagellimonas</taxon>
    </lineage>
</organism>
<dbReference type="Proteomes" id="UP000050827">
    <property type="component" value="Unassembled WGS sequence"/>
</dbReference>
<evidence type="ECO:0000313" key="2">
    <source>
        <dbReference type="Proteomes" id="UP000050827"/>
    </source>
</evidence>
<dbReference type="EMBL" id="LCTZ01000002">
    <property type="protein sequence ID" value="KQC30193.1"/>
    <property type="molecule type" value="Genomic_DNA"/>
</dbReference>
<reference evidence="1 2" key="1">
    <citation type="submission" date="2015-04" db="EMBL/GenBank/DDBJ databases">
        <title>Complete genome of flavobacterium.</title>
        <authorList>
            <person name="Kwon Y.M."/>
            <person name="Kim S.-J."/>
        </authorList>
    </citation>
    <scope>NUCLEOTIDE SEQUENCE [LARGE SCALE GENOMIC DNA]</scope>
    <source>
        <strain evidence="1 2">DK169</strain>
    </source>
</reference>
<keyword evidence="2" id="KW-1185">Reference proteome</keyword>
<dbReference type="STRING" id="346185.AAY42_10125"/>
<dbReference type="RefSeq" id="WP_055394801.1">
    <property type="nucleotide sequence ID" value="NZ_LCTZ01000002.1"/>
</dbReference>
<gene>
    <name evidence="1" type="ORF">AAY42_10125</name>
</gene>
<sequence length="63" mass="7863">MPKDSDNTKRKYEDIRAAYQEWTAKAYKGVRMYTDEYIYVRLEEQFYLKPKTIENILYYRTTY</sequence>
<proteinExistence type="predicted"/>
<evidence type="ECO:0000313" key="1">
    <source>
        <dbReference type="EMBL" id="KQC30193.1"/>
    </source>
</evidence>
<dbReference type="OrthoDB" id="1453086at2"/>
<name>A0A0Q1BI19_9FLAO</name>